<proteinExistence type="predicted"/>
<gene>
    <name evidence="2" type="ORF">E2C01_009543</name>
</gene>
<dbReference type="EMBL" id="VSRR010000529">
    <property type="protein sequence ID" value="MPC16711.1"/>
    <property type="molecule type" value="Genomic_DNA"/>
</dbReference>
<sequence>MQEILLASKEVNYFEVVWSMKVFTTVRLRECPPTHQAGGSLSTCVLSHNILLSFCTTHVVCDCDITNTVSIPSPCCTDSLASNEWTLLEHPHPNPDPFQPLFHHRLSLHPPASSLRHPRFPRTDPPPTVPSDEHLTSQSQDTPLTIPPGLKSLSHVHQSSTTIYPQPKPAKSQKPSDKVEASSAILRGLFIYRPLYTLASGSRVEKSVLRARV</sequence>
<accession>A0A5B7D621</accession>
<name>A0A5B7D621_PORTR</name>
<evidence type="ECO:0000256" key="1">
    <source>
        <dbReference type="SAM" id="MobiDB-lite"/>
    </source>
</evidence>
<feature type="region of interest" description="Disordered" evidence="1">
    <location>
        <begin position="113"/>
        <end position="179"/>
    </location>
</feature>
<evidence type="ECO:0000313" key="3">
    <source>
        <dbReference type="Proteomes" id="UP000324222"/>
    </source>
</evidence>
<feature type="compositionally biased region" description="Polar residues" evidence="1">
    <location>
        <begin position="155"/>
        <end position="164"/>
    </location>
</feature>
<evidence type="ECO:0000313" key="2">
    <source>
        <dbReference type="EMBL" id="MPC16711.1"/>
    </source>
</evidence>
<reference evidence="2 3" key="1">
    <citation type="submission" date="2019-05" db="EMBL/GenBank/DDBJ databases">
        <title>Another draft genome of Portunus trituberculatus and its Hox gene families provides insights of decapod evolution.</title>
        <authorList>
            <person name="Jeong J.-H."/>
            <person name="Song I."/>
            <person name="Kim S."/>
            <person name="Choi T."/>
            <person name="Kim D."/>
            <person name="Ryu S."/>
            <person name="Kim W."/>
        </authorList>
    </citation>
    <scope>NUCLEOTIDE SEQUENCE [LARGE SCALE GENOMIC DNA]</scope>
    <source>
        <tissue evidence="2">Muscle</tissue>
    </source>
</reference>
<keyword evidence="3" id="KW-1185">Reference proteome</keyword>
<protein>
    <submittedName>
        <fullName evidence="2">Uncharacterized protein</fullName>
    </submittedName>
</protein>
<dbReference type="AlphaFoldDB" id="A0A5B7D621"/>
<organism evidence="2 3">
    <name type="scientific">Portunus trituberculatus</name>
    <name type="common">Swimming crab</name>
    <name type="synonym">Neptunus trituberculatus</name>
    <dbReference type="NCBI Taxonomy" id="210409"/>
    <lineage>
        <taxon>Eukaryota</taxon>
        <taxon>Metazoa</taxon>
        <taxon>Ecdysozoa</taxon>
        <taxon>Arthropoda</taxon>
        <taxon>Crustacea</taxon>
        <taxon>Multicrustacea</taxon>
        <taxon>Malacostraca</taxon>
        <taxon>Eumalacostraca</taxon>
        <taxon>Eucarida</taxon>
        <taxon>Decapoda</taxon>
        <taxon>Pleocyemata</taxon>
        <taxon>Brachyura</taxon>
        <taxon>Eubrachyura</taxon>
        <taxon>Portunoidea</taxon>
        <taxon>Portunidae</taxon>
        <taxon>Portuninae</taxon>
        <taxon>Portunus</taxon>
    </lineage>
</organism>
<dbReference type="Proteomes" id="UP000324222">
    <property type="component" value="Unassembled WGS sequence"/>
</dbReference>
<comment type="caution">
    <text evidence="2">The sequence shown here is derived from an EMBL/GenBank/DDBJ whole genome shotgun (WGS) entry which is preliminary data.</text>
</comment>